<proteinExistence type="inferred from homology"/>
<protein>
    <submittedName>
        <fullName evidence="4">Dinuclear metal center protein, YbgI/SA1388 family</fullName>
    </submittedName>
</protein>
<dbReference type="NCBIfam" id="TIGR00486">
    <property type="entry name" value="YbgI_SA1388"/>
    <property type="match status" value="1"/>
</dbReference>
<reference evidence="4 5" key="1">
    <citation type="submission" date="2017-04" db="EMBL/GenBank/DDBJ databases">
        <authorList>
            <person name="Afonso C.L."/>
            <person name="Miller P.J."/>
            <person name="Scott M.A."/>
            <person name="Spackman E."/>
            <person name="Goraichik I."/>
            <person name="Dimitrov K.M."/>
            <person name="Suarez D.L."/>
            <person name="Swayne D.E."/>
        </authorList>
    </citation>
    <scope>NUCLEOTIDE SEQUENCE [LARGE SCALE GENOMIC DNA]</scope>
    <source>
        <strain evidence="4 5">VK13</strain>
    </source>
</reference>
<keyword evidence="5" id="KW-1185">Reference proteome</keyword>
<dbReference type="EMBL" id="FWXJ01000017">
    <property type="protein sequence ID" value="SMC77951.1"/>
    <property type="molecule type" value="Genomic_DNA"/>
</dbReference>
<sequence length="254" mass="28784">MKKKSLNRNKLSEYLESYLLTTDFKDYCPNGLQVQGKEQIKKIVCGVTASKDLIEKAIDANADAIIVHHGWFWRNDDARIIGQLYDRLKLLMDHQINLFAYHLPLDNHSAVGNNVQLAKLLNIKIKGQHPQNPMVWFGELALKRNTLQDLGQHVTKVLNREPLIIGDMTKRVKNIAWCTGGAQHYFKDAIDLKVDAYVSGEISEPTFHLAKEFNVAYISAGHHATERCGITALGEHIQEKFGLECQFIDIPNPV</sequence>
<feature type="binding site" evidence="3">
    <location>
        <position position="68"/>
    </location>
    <ligand>
        <name>a divalent metal cation</name>
        <dbReference type="ChEBI" id="CHEBI:60240"/>
        <label>1</label>
    </ligand>
</feature>
<dbReference type="PANTHER" id="PTHR13799:SF14">
    <property type="entry name" value="GTP CYCLOHYDROLASE 1 TYPE 2 HOMOLOG"/>
    <property type="match status" value="1"/>
</dbReference>
<dbReference type="InterPro" id="IPR002678">
    <property type="entry name" value="DUF34/NIF3"/>
</dbReference>
<organism evidence="4 5">
    <name type="scientific">Polynucleobacter kasalickyi</name>
    <dbReference type="NCBI Taxonomy" id="1938817"/>
    <lineage>
        <taxon>Bacteria</taxon>
        <taxon>Pseudomonadati</taxon>
        <taxon>Pseudomonadota</taxon>
        <taxon>Betaproteobacteria</taxon>
        <taxon>Burkholderiales</taxon>
        <taxon>Burkholderiaceae</taxon>
        <taxon>Polynucleobacter</taxon>
    </lineage>
</organism>
<accession>A0A1W2BYK2</accession>
<evidence type="ECO:0000256" key="3">
    <source>
        <dbReference type="PIRSR" id="PIRSR602678-1"/>
    </source>
</evidence>
<dbReference type="Pfam" id="PF01784">
    <property type="entry name" value="DUF34_NIF3"/>
    <property type="match status" value="1"/>
</dbReference>
<dbReference type="Proteomes" id="UP000192708">
    <property type="component" value="Unassembled WGS sequence"/>
</dbReference>
<feature type="binding site" evidence="3">
    <location>
        <position position="106"/>
    </location>
    <ligand>
        <name>a divalent metal cation</name>
        <dbReference type="ChEBI" id="CHEBI:60240"/>
        <label>1</label>
    </ligand>
</feature>
<evidence type="ECO:0000313" key="5">
    <source>
        <dbReference type="Proteomes" id="UP000192708"/>
    </source>
</evidence>
<feature type="binding site" evidence="3">
    <location>
        <position position="222"/>
    </location>
    <ligand>
        <name>a divalent metal cation</name>
        <dbReference type="ChEBI" id="CHEBI:60240"/>
        <label>1</label>
    </ligand>
</feature>
<dbReference type="OrthoDB" id="9800881at2"/>
<gene>
    <name evidence="4" type="ORF">SAMN06296008_1178</name>
</gene>
<dbReference type="InterPro" id="IPR036069">
    <property type="entry name" value="DUF34/NIF3_sf"/>
</dbReference>
<dbReference type="GO" id="GO:0046872">
    <property type="term" value="F:metal ion binding"/>
    <property type="evidence" value="ECO:0007669"/>
    <property type="project" value="UniProtKB-KW"/>
</dbReference>
<evidence type="ECO:0000256" key="1">
    <source>
        <dbReference type="ARBA" id="ARBA00006964"/>
    </source>
</evidence>
<dbReference type="GO" id="GO:0005737">
    <property type="term" value="C:cytoplasm"/>
    <property type="evidence" value="ECO:0007669"/>
    <property type="project" value="TreeGrafter"/>
</dbReference>
<dbReference type="Gene3D" id="3.40.1390.30">
    <property type="entry name" value="NIF3 (NGG1p interacting factor 3)-like"/>
    <property type="match status" value="2"/>
</dbReference>
<dbReference type="STRING" id="1938817.SAMN06296008_1178"/>
<dbReference type="PANTHER" id="PTHR13799">
    <property type="entry name" value="NGG1 INTERACTING FACTOR 3"/>
    <property type="match status" value="1"/>
</dbReference>
<evidence type="ECO:0000256" key="2">
    <source>
        <dbReference type="ARBA" id="ARBA00022723"/>
    </source>
</evidence>
<evidence type="ECO:0000313" key="4">
    <source>
        <dbReference type="EMBL" id="SMC77951.1"/>
    </source>
</evidence>
<feature type="binding site" evidence="3">
    <location>
        <position position="69"/>
    </location>
    <ligand>
        <name>a divalent metal cation</name>
        <dbReference type="ChEBI" id="CHEBI:60240"/>
        <label>1</label>
    </ligand>
</feature>
<dbReference type="RefSeq" id="WP_084285548.1">
    <property type="nucleotide sequence ID" value="NZ_FWXJ01000017.1"/>
</dbReference>
<keyword evidence="2 3" id="KW-0479">Metal-binding</keyword>
<comment type="similarity">
    <text evidence="1">Belongs to the GTP cyclohydrolase I type 2/NIF3 family.</text>
</comment>
<feature type="binding site" evidence="3">
    <location>
        <position position="226"/>
    </location>
    <ligand>
        <name>a divalent metal cation</name>
        <dbReference type="ChEBI" id="CHEBI:60240"/>
        <label>1</label>
    </ligand>
</feature>
<dbReference type="SUPFAM" id="SSF102705">
    <property type="entry name" value="NIF3 (NGG1p interacting factor 3)-like"/>
    <property type="match status" value="1"/>
</dbReference>
<dbReference type="AlphaFoldDB" id="A0A1W2BYK2"/>
<name>A0A1W2BYK2_9BURK</name>